<reference evidence="3" key="1">
    <citation type="submission" date="2017-02" db="UniProtKB">
        <authorList>
            <consortium name="WormBaseParasite"/>
        </authorList>
    </citation>
    <scope>IDENTIFICATION</scope>
</reference>
<evidence type="ECO:0000313" key="3">
    <source>
        <dbReference type="WBParaSite" id="NBR_0001993101-mRNA-1"/>
    </source>
</evidence>
<name>A0A0N4YRQ9_NIPBR</name>
<sequence length="40" mass="4320">MSPAWSLGINLHSDYVVAVVMRTPCVGSCPRAVRDSYPLA</sequence>
<dbReference type="AlphaFoldDB" id="A0A0N4YRQ9"/>
<evidence type="ECO:0000313" key="2">
    <source>
        <dbReference type="Proteomes" id="UP000271162"/>
    </source>
</evidence>
<reference evidence="1 2" key="2">
    <citation type="submission" date="2018-11" db="EMBL/GenBank/DDBJ databases">
        <authorList>
            <consortium name="Pathogen Informatics"/>
        </authorList>
    </citation>
    <scope>NUCLEOTIDE SEQUENCE [LARGE SCALE GENOMIC DNA]</scope>
</reference>
<keyword evidence="2" id="KW-1185">Reference proteome</keyword>
<organism evidence="3">
    <name type="scientific">Nippostrongylus brasiliensis</name>
    <name type="common">Rat hookworm</name>
    <dbReference type="NCBI Taxonomy" id="27835"/>
    <lineage>
        <taxon>Eukaryota</taxon>
        <taxon>Metazoa</taxon>
        <taxon>Ecdysozoa</taxon>
        <taxon>Nematoda</taxon>
        <taxon>Chromadorea</taxon>
        <taxon>Rhabditida</taxon>
        <taxon>Rhabditina</taxon>
        <taxon>Rhabditomorpha</taxon>
        <taxon>Strongyloidea</taxon>
        <taxon>Heligmosomidae</taxon>
        <taxon>Nippostrongylus</taxon>
    </lineage>
</organism>
<dbReference type="EMBL" id="UYSL01024634">
    <property type="protein sequence ID" value="VDL83668.1"/>
    <property type="molecule type" value="Genomic_DNA"/>
</dbReference>
<evidence type="ECO:0000313" key="1">
    <source>
        <dbReference type="EMBL" id="VDL83668.1"/>
    </source>
</evidence>
<proteinExistence type="predicted"/>
<dbReference type="Proteomes" id="UP000271162">
    <property type="component" value="Unassembled WGS sequence"/>
</dbReference>
<dbReference type="WBParaSite" id="NBR_0001993101-mRNA-1">
    <property type="protein sequence ID" value="NBR_0001993101-mRNA-1"/>
    <property type="gene ID" value="NBR_0001993101"/>
</dbReference>
<gene>
    <name evidence="1" type="ORF">NBR_LOCUS19932</name>
</gene>
<accession>A0A0N4YRQ9</accession>
<protein>
    <submittedName>
        <fullName evidence="3">Transposase</fullName>
    </submittedName>
</protein>